<organism evidence="1 2">
    <name type="scientific">Monilinia fructicola</name>
    <name type="common">Brown rot fungus</name>
    <name type="synonym">Ciboria fructicola</name>
    <dbReference type="NCBI Taxonomy" id="38448"/>
    <lineage>
        <taxon>Eukaryota</taxon>
        <taxon>Fungi</taxon>
        <taxon>Dikarya</taxon>
        <taxon>Ascomycota</taxon>
        <taxon>Pezizomycotina</taxon>
        <taxon>Leotiomycetes</taxon>
        <taxon>Helotiales</taxon>
        <taxon>Sclerotiniaceae</taxon>
        <taxon>Monilinia</taxon>
    </lineage>
</organism>
<reference evidence="1 2" key="1">
    <citation type="submission" date="2019-06" db="EMBL/GenBank/DDBJ databases">
        <title>Genome Sequence of the Brown Rot Fungal Pathogen Monilinia fructicola.</title>
        <authorList>
            <person name="De Miccolis Angelini R.M."/>
            <person name="Landi L."/>
            <person name="Abate D."/>
            <person name="Pollastro S."/>
            <person name="Romanazzi G."/>
            <person name="Faretra F."/>
        </authorList>
    </citation>
    <scope>NUCLEOTIDE SEQUENCE [LARGE SCALE GENOMIC DNA]</scope>
    <source>
        <strain evidence="1 2">Mfrc123</strain>
    </source>
</reference>
<sequence length="67" mass="7602">MSSVRPTGLKHELYSQFQYLEVHVIMILGGSRFVSQREFIGDKGMKRSILIAMLIGRKSSTQMPSTQ</sequence>
<dbReference type="EMBL" id="VICG01000014">
    <property type="protein sequence ID" value="KAA8565033.1"/>
    <property type="molecule type" value="Genomic_DNA"/>
</dbReference>
<evidence type="ECO:0000313" key="2">
    <source>
        <dbReference type="Proteomes" id="UP000322873"/>
    </source>
</evidence>
<accession>A0A5M9J9N6</accession>
<gene>
    <name evidence="1" type="ORF">EYC84_010798</name>
</gene>
<keyword evidence="2" id="KW-1185">Reference proteome</keyword>
<protein>
    <submittedName>
        <fullName evidence="1">Uncharacterized protein</fullName>
    </submittedName>
</protein>
<comment type="caution">
    <text evidence="1">The sequence shown here is derived from an EMBL/GenBank/DDBJ whole genome shotgun (WGS) entry which is preliminary data.</text>
</comment>
<dbReference type="Proteomes" id="UP000322873">
    <property type="component" value="Unassembled WGS sequence"/>
</dbReference>
<dbReference type="AlphaFoldDB" id="A0A5M9J9N6"/>
<name>A0A5M9J9N6_MONFR</name>
<evidence type="ECO:0000313" key="1">
    <source>
        <dbReference type="EMBL" id="KAA8565033.1"/>
    </source>
</evidence>
<proteinExistence type="predicted"/>